<dbReference type="Gene3D" id="2.60.120.10">
    <property type="entry name" value="Jelly Rolls"/>
    <property type="match status" value="1"/>
</dbReference>
<dbReference type="Gene3D" id="3.90.70.10">
    <property type="entry name" value="Cysteine proteinases"/>
    <property type="match status" value="1"/>
</dbReference>
<dbReference type="SUPFAM" id="SSF51206">
    <property type="entry name" value="cAMP-binding domain-like"/>
    <property type="match status" value="1"/>
</dbReference>
<dbReference type="PROSITE" id="PS50990">
    <property type="entry name" value="PEPTIDASE_C39"/>
    <property type="match status" value="1"/>
</dbReference>
<dbReference type="InterPro" id="IPR018490">
    <property type="entry name" value="cNMP-bd_dom_sf"/>
</dbReference>
<reference evidence="3 4" key="1">
    <citation type="submission" date="2018-06" db="EMBL/GenBank/DDBJ databases">
        <title>Comparative genomics of Brasilonema spp. strains.</title>
        <authorList>
            <person name="Alvarenga D.O."/>
            <person name="Fiore M.F."/>
            <person name="Varani A.M."/>
        </authorList>
    </citation>
    <scope>NUCLEOTIDE SEQUENCE [LARGE SCALE GENOMIC DNA]</scope>
    <source>
        <strain evidence="3 4">SPC951</strain>
    </source>
</reference>
<evidence type="ECO:0000259" key="1">
    <source>
        <dbReference type="PROSITE" id="PS50042"/>
    </source>
</evidence>
<proteinExistence type="predicted"/>
<keyword evidence="4" id="KW-1185">Reference proteome</keyword>
<feature type="domain" description="Cyclic nucleotide-binding" evidence="1">
    <location>
        <begin position="35"/>
        <end position="84"/>
    </location>
</feature>
<dbReference type="CDD" id="cd02259">
    <property type="entry name" value="Peptidase_C39_like"/>
    <property type="match status" value="1"/>
</dbReference>
<sequence length="270" mass="30663">MNLRWEELPFCLLTPEQQIQLRNQAEIGRYQTGNIIWSTDEPGSQFLIISGNVRLREEGNPKSSTLKAGDWFGDLLELSGNFKAVASSKDVEVVRWNAALWQQASSLELNSFWQQERSRYQPQDPNSPQPVSGYPFILSPNTAAACLTMAAQYLQNPIQLEFVQRQLRGQHPNDVMEAAEKLGLQLRQLQVTWNDLRSLSFPALLLWQPPLHPPLSKGRAVSFAQLRILSRVSARNFRESAIEKLLLQRVNLSAIRSASSQRLIARLMSK</sequence>
<gene>
    <name evidence="3" type="ORF">DP116_27895</name>
</gene>
<feature type="domain" description="Peptidase C39" evidence="2">
    <location>
        <begin position="137"/>
        <end position="266"/>
    </location>
</feature>
<evidence type="ECO:0000313" key="3">
    <source>
        <dbReference type="EMBL" id="NMG23034.1"/>
    </source>
</evidence>
<protein>
    <recommendedName>
        <fullName evidence="5">Cyclic nucleotide-binding domain-containing protein</fullName>
    </recommendedName>
</protein>
<dbReference type="Pfam" id="PF03412">
    <property type="entry name" value="Peptidase_C39"/>
    <property type="match status" value="1"/>
</dbReference>
<name>A0ABX1PEW1_9CYAN</name>
<evidence type="ECO:0000259" key="2">
    <source>
        <dbReference type="PROSITE" id="PS50990"/>
    </source>
</evidence>
<accession>A0ABX1PEW1</accession>
<dbReference type="PROSITE" id="PS50042">
    <property type="entry name" value="CNMP_BINDING_3"/>
    <property type="match status" value="1"/>
</dbReference>
<dbReference type="InterPro" id="IPR005074">
    <property type="entry name" value="Peptidase_C39"/>
</dbReference>
<organism evidence="3 4">
    <name type="scientific">Brasilonema bromeliae SPC951</name>
    <dbReference type="NCBI Taxonomy" id="385972"/>
    <lineage>
        <taxon>Bacteria</taxon>
        <taxon>Bacillati</taxon>
        <taxon>Cyanobacteriota</taxon>
        <taxon>Cyanophyceae</taxon>
        <taxon>Nostocales</taxon>
        <taxon>Scytonemataceae</taxon>
        <taxon>Brasilonema</taxon>
        <taxon>Bromeliae group (in: Brasilonema)</taxon>
    </lineage>
</organism>
<evidence type="ECO:0000313" key="4">
    <source>
        <dbReference type="Proteomes" id="UP000718564"/>
    </source>
</evidence>
<dbReference type="EMBL" id="QMEB01000386">
    <property type="protein sequence ID" value="NMG23034.1"/>
    <property type="molecule type" value="Genomic_DNA"/>
</dbReference>
<dbReference type="Proteomes" id="UP000718564">
    <property type="component" value="Unassembled WGS sequence"/>
</dbReference>
<dbReference type="InterPro" id="IPR000595">
    <property type="entry name" value="cNMP-bd_dom"/>
</dbReference>
<dbReference type="InterPro" id="IPR014710">
    <property type="entry name" value="RmlC-like_jellyroll"/>
</dbReference>
<evidence type="ECO:0008006" key="5">
    <source>
        <dbReference type="Google" id="ProtNLM"/>
    </source>
</evidence>
<comment type="caution">
    <text evidence="3">The sequence shown here is derived from an EMBL/GenBank/DDBJ whole genome shotgun (WGS) entry which is preliminary data.</text>
</comment>